<protein>
    <submittedName>
        <fullName evidence="1">Uncharacterized protein</fullName>
    </submittedName>
</protein>
<keyword evidence="2" id="KW-1185">Reference proteome</keyword>
<evidence type="ECO:0000313" key="1">
    <source>
        <dbReference type="EMBL" id="CAK7324355.1"/>
    </source>
</evidence>
<evidence type="ECO:0000313" key="2">
    <source>
        <dbReference type="Proteomes" id="UP001314170"/>
    </source>
</evidence>
<dbReference type="AlphaFoldDB" id="A0AAV1QVP4"/>
<sequence>MEYSYSWRQRKQNQTANDLTIESLHLVDSLSANGNLCLSLCLSISITWLEEDRIQFVVHIAHESIEEVDEPESERYILNKALLVNQSEREEGRLATIAEMVEGFKDLQAPFFPTLSS</sequence>
<dbReference type="Proteomes" id="UP001314170">
    <property type="component" value="Unassembled WGS sequence"/>
</dbReference>
<reference evidence="1 2" key="1">
    <citation type="submission" date="2024-01" db="EMBL/GenBank/DDBJ databases">
        <authorList>
            <person name="Waweru B."/>
        </authorList>
    </citation>
    <scope>NUCLEOTIDE SEQUENCE [LARGE SCALE GENOMIC DNA]</scope>
</reference>
<name>A0AAV1QVP4_9ROSI</name>
<organism evidence="1 2">
    <name type="scientific">Dovyalis caffra</name>
    <dbReference type="NCBI Taxonomy" id="77055"/>
    <lineage>
        <taxon>Eukaryota</taxon>
        <taxon>Viridiplantae</taxon>
        <taxon>Streptophyta</taxon>
        <taxon>Embryophyta</taxon>
        <taxon>Tracheophyta</taxon>
        <taxon>Spermatophyta</taxon>
        <taxon>Magnoliopsida</taxon>
        <taxon>eudicotyledons</taxon>
        <taxon>Gunneridae</taxon>
        <taxon>Pentapetalae</taxon>
        <taxon>rosids</taxon>
        <taxon>fabids</taxon>
        <taxon>Malpighiales</taxon>
        <taxon>Salicaceae</taxon>
        <taxon>Flacourtieae</taxon>
        <taxon>Dovyalis</taxon>
    </lineage>
</organism>
<accession>A0AAV1QVP4</accession>
<proteinExistence type="predicted"/>
<dbReference type="EMBL" id="CAWUPB010000266">
    <property type="protein sequence ID" value="CAK7324355.1"/>
    <property type="molecule type" value="Genomic_DNA"/>
</dbReference>
<comment type="caution">
    <text evidence="1">The sequence shown here is derived from an EMBL/GenBank/DDBJ whole genome shotgun (WGS) entry which is preliminary data.</text>
</comment>
<gene>
    <name evidence="1" type="ORF">DCAF_LOCUS1995</name>
</gene>